<comment type="similarity">
    <text evidence="2 11">Belongs to the fatty acid desaturase type 1 family.</text>
</comment>
<evidence type="ECO:0000256" key="12">
    <source>
        <dbReference type="SAM" id="Phobius"/>
    </source>
</evidence>
<dbReference type="GO" id="GO:0005789">
    <property type="term" value="C:endoplasmic reticulum membrane"/>
    <property type="evidence" value="ECO:0007669"/>
    <property type="project" value="TreeGrafter"/>
</dbReference>
<reference evidence="14" key="1">
    <citation type="submission" date="2025-08" db="UniProtKB">
        <authorList>
            <consortium name="RefSeq"/>
        </authorList>
    </citation>
    <scope>IDENTIFICATION</scope>
    <source>
        <tissue evidence="14">Entire body</tissue>
    </source>
</reference>
<evidence type="ECO:0000256" key="9">
    <source>
        <dbReference type="ARBA" id="ARBA00023136"/>
    </source>
</evidence>
<dbReference type="RefSeq" id="XP_025830438.1">
    <property type="nucleotide sequence ID" value="XM_025974653.1"/>
</dbReference>
<dbReference type="GO" id="GO:0005506">
    <property type="term" value="F:iron ion binding"/>
    <property type="evidence" value="ECO:0007669"/>
    <property type="project" value="TreeGrafter"/>
</dbReference>
<feature type="transmembrane region" description="Helical" evidence="12">
    <location>
        <begin position="68"/>
        <end position="90"/>
    </location>
</feature>
<keyword evidence="13" id="KW-1185">Reference proteome</keyword>
<dbReference type="InterPro" id="IPR015876">
    <property type="entry name" value="Acyl-CoA_DS"/>
</dbReference>
<organism evidence="13 14">
    <name type="scientific">Agrilus planipennis</name>
    <name type="common">Emerald ash borer</name>
    <name type="synonym">Agrilus marcopoli</name>
    <dbReference type="NCBI Taxonomy" id="224129"/>
    <lineage>
        <taxon>Eukaryota</taxon>
        <taxon>Metazoa</taxon>
        <taxon>Ecdysozoa</taxon>
        <taxon>Arthropoda</taxon>
        <taxon>Hexapoda</taxon>
        <taxon>Insecta</taxon>
        <taxon>Pterygota</taxon>
        <taxon>Neoptera</taxon>
        <taxon>Endopterygota</taxon>
        <taxon>Coleoptera</taxon>
        <taxon>Polyphaga</taxon>
        <taxon>Elateriformia</taxon>
        <taxon>Buprestoidea</taxon>
        <taxon>Buprestidae</taxon>
        <taxon>Agrilinae</taxon>
        <taxon>Agrilus</taxon>
    </lineage>
</organism>
<keyword evidence="9 12" id="KW-0472">Membrane</keyword>
<feature type="transmembrane region" description="Helical" evidence="12">
    <location>
        <begin position="102"/>
        <end position="123"/>
    </location>
</feature>
<comment type="domain">
    <text evidence="11">The histidine box domains are involved in binding the catalytic metal ions.</text>
</comment>
<evidence type="ECO:0000256" key="10">
    <source>
        <dbReference type="ARBA" id="ARBA00023160"/>
    </source>
</evidence>
<keyword evidence="7 11" id="KW-0560">Oxidoreductase</keyword>
<feature type="transmembrane region" description="Helical" evidence="12">
    <location>
        <begin position="36"/>
        <end position="56"/>
    </location>
</feature>
<dbReference type="AlphaFoldDB" id="A0A7F5R4J5"/>
<evidence type="ECO:0000256" key="5">
    <source>
        <dbReference type="ARBA" id="ARBA00022832"/>
    </source>
</evidence>
<evidence type="ECO:0000256" key="11">
    <source>
        <dbReference type="RuleBase" id="RU000581"/>
    </source>
</evidence>
<dbReference type="PANTHER" id="PTHR11351">
    <property type="entry name" value="ACYL-COA DESATURASE"/>
    <property type="match status" value="1"/>
</dbReference>
<evidence type="ECO:0000256" key="4">
    <source>
        <dbReference type="ARBA" id="ARBA00022692"/>
    </source>
</evidence>
<dbReference type="OrthoDB" id="10260134at2759"/>
<dbReference type="GO" id="GO:0004768">
    <property type="term" value="F:stearoyl-CoA 9-desaturase activity"/>
    <property type="evidence" value="ECO:0007669"/>
    <property type="project" value="TreeGrafter"/>
</dbReference>
<keyword evidence="3 11" id="KW-0444">Lipid biosynthesis</keyword>
<protein>
    <submittedName>
        <fullName evidence="14">Acyl-CoA Delta(11) desaturase-like</fullName>
    </submittedName>
</protein>
<evidence type="ECO:0000256" key="2">
    <source>
        <dbReference type="ARBA" id="ARBA00009295"/>
    </source>
</evidence>
<evidence type="ECO:0000256" key="1">
    <source>
        <dbReference type="ARBA" id="ARBA00004141"/>
    </source>
</evidence>
<evidence type="ECO:0000256" key="8">
    <source>
        <dbReference type="ARBA" id="ARBA00023098"/>
    </source>
</evidence>
<comment type="cofactor">
    <cofactor evidence="11">
        <name>Fe(2+)</name>
        <dbReference type="ChEBI" id="CHEBI:29033"/>
    </cofactor>
</comment>
<name>A0A7F5R4J5_AGRPL</name>
<dbReference type="Proteomes" id="UP000192223">
    <property type="component" value="Unplaced"/>
</dbReference>
<dbReference type="InParanoid" id="A0A7F5R4J5"/>
<dbReference type="GO" id="GO:0006636">
    <property type="term" value="P:unsaturated fatty acid biosynthetic process"/>
    <property type="evidence" value="ECO:0007669"/>
    <property type="project" value="TreeGrafter"/>
</dbReference>
<proteinExistence type="inferred from homology"/>
<dbReference type="PANTHER" id="PTHR11351:SF31">
    <property type="entry name" value="DESATURASE 1, ISOFORM A-RELATED"/>
    <property type="match status" value="1"/>
</dbReference>
<evidence type="ECO:0000256" key="3">
    <source>
        <dbReference type="ARBA" id="ARBA00022516"/>
    </source>
</evidence>
<evidence type="ECO:0000313" key="14">
    <source>
        <dbReference type="RefSeq" id="XP_025830438.1"/>
    </source>
</evidence>
<dbReference type="GeneID" id="112904513"/>
<dbReference type="KEGG" id="apln:112904513"/>
<dbReference type="PRINTS" id="PR00075">
    <property type="entry name" value="FACDDSATRASE"/>
</dbReference>
<keyword evidence="6 12" id="KW-1133">Transmembrane helix</keyword>
<comment type="subcellular location">
    <subcellularLocation>
        <location evidence="1">Membrane</location>
        <topology evidence="1">Multi-pass membrane protein</topology>
    </subcellularLocation>
</comment>
<keyword evidence="10 11" id="KW-0275">Fatty acid biosynthesis</keyword>
<evidence type="ECO:0000256" key="6">
    <source>
        <dbReference type="ARBA" id="ARBA00022989"/>
    </source>
</evidence>
<keyword evidence="5" id="KW-0276">Fatty acid metabolism</keyword>
<evidence type="ECO:0000256" key="7">
    <source>
        <dbReference type="ARBA" id="ARBA00023002"/>
    </source>
</evidence>
<keyword evidence="8" id="KW-0443">Lipid metabolism</keyword>
<keyword evidence="4 11" id="KW-0812">Transmembrane</keyword>
<accession>A0A7F5R4J5</accession>
<gene>
    <name evidence="14" type="primary">LOC112904513</name>
</gene>
<sequence length="128" mass="14468">MSPNIDSATGVLHETDEEILVENPIWKEPDGRKAKLVWRNVIIFAYLHLAGLYGAYLMLTSAKWATCIWAYILYTCGGLGVTAGAHRLWAHRSYKAKWPLRLMLTTFNTLAFQVIATNIIYIYTGCSI</sequence>
<evidence type="ECO:0000313" key="13">
    <source>
        <dbReference type="Proteomes" id="UP000192223"/>
    </source>
</evidence>